<name>A0A9P9I9J4_9PLEO</name>
<protein>
    <recommendedName>
        <fullName evidence="4">Ecp2 effector protein domain-containing protein</fullName>
    </recommendedName>
</protein>
<dbReference type="AlphaFoldDB" id="A0A9P9I9J4"/>
<dbReference type="Proteomes" id="UP000700596">
    <property type="component" value="Unassembled WGS sequence"/>
</dbReference>
<sequence length="159" mass="17452">MRFTILLTLISAATAAPVWQQAKYYNTSVADSQSAGEVTTQASTIQGDIQTQLPGYIQICREENWADCIIVNAGPCRNMNDGFTPYYNKNIHSIALASKTACRLWTGGCRKGLGIEVVNTNIANLAWVRPNTKGFHNKVVAFQCWQSKAKPAILAADRN</sequence>
<evidence type="ECO:0008006" key="4">
    <source>
        <dbReference type="Google" id="ProtNLM"/>
    </source>
</evidence>
<keyword evidence="1" id="KW-0732">Signal</keyword>
<keyword evidence="3" id="KW-1185">Reference proteome</keyword>
<gene>
    <name evidence="2" type="ORF">B0J11DRAFT_585279</name>
</gene>
<organism evidence="2 3">
    <name type="scientific">Dendryphion nanum</name>
    <dbReference type="NCBI Taxonomy" id="256645"/>
    <lineage>
        <taxon>Eukaryota</taxon>
        <taxon>Fungi</taxon>
        <taxon>Dikarya</taxon>
        <taxon>Ascomycota</taxon>
        <taxon>Pezizomycotina</taxon>
        <taxon>Dothideomycetes</taxon>
        <taxon>Pleosporomycetidae</taxon>
        <taxon>Pleosporales</taxon>
        <taxon>Torulaceae</taxon>
        <taxon>Dendryphion</taxon>
    </lineage>
</organism>
<evidence type="ECO:0000256" key="1">
    <source>
        <dbReference type="SAM" id="SignalP"/>
    </source>
</evidence>
<dbReference type="EMBL" id="JAGMWT010000020">
    <property type="protein sequence ID" value="KAH7112816.1"/>
    <property type="molecule type" value="Genomic_DNA"/>
</dbReference>
<feature type="chain" id="PRO_5040271344" description="Ecp2 effector protein domain-containing protein" evidence="1">
    <location>
        <begin position="16"/>
        <end position="159"/>
    </location>
</feature>
<evidence type="ECO:0000313" key="3">
    <source>
        <dbReference type="Proteomes" id="UP000700596"/>
    </source>
</evidence>
<comment type="caution">
    <text evidence="2">The sequence shown here is derived from an EMBL/GenBank/DDBJ whole genome shotgun (WGS) entry which is preliminary data.</text>
</comment>
<reference evidence="2" key="1">
    <citation type="journal article" date="2021" name="Nat. Commun.">
        <title>Genetic determinants of endophytism in the Arabidopsis root mycobiome.</title>
        <authorList>
            <person name="Mesny F."/>
            <person name="Miyauchi S."/>
            <person name="Thiergart T."/>
            <person name="Pickel B."/>
            <person name="Atanasova L."/>
            <person name="Karlsson M."/>
            <person name="Huettel B."/>
            <person name="Barry K.W."/>
            <person name="Haridas S."/>
            <person name="Chen C."/>
            <person name="Bauer D."/>
            <person name="Andreopoulos W."/>
            <person name="Pangilinan J."/>
            <person name="LaButti K."/>
            <person name="Riley R."/>
            <person name="Lipzen A."/>
            <person name="Clum A."/>
            <person name="Drula E."/>
            <person name="Henrissat B."/>
            <person name="Kohler A."/>
            <person name="Grigoriev I.V."/>
            <person name="Martin F.M."/>
            <person name="Hacquard S."/>
        </authorList>
    </citation>
    <scope>NUCLEOTIDE SEQUENCE</scope>
    <source>
        <strain evidence="2">MPI-CAGE-CH-0243</strain>
    </source>
</reference>
<evidence type="ECO:0000313" key="2">
    <source>
        <dbReference type="EMBL" id="KAH7112816.1"/>
    </source>
</evidence>
<accession>A0A9P9I9J4</accession>
<feature type="signal peptide" evidence="1">
    <location>
        <begin position="1"/>
        <end position="15"/>
    </location>
</feature>
<proteinExistence type="predicted"/>